<dbReference type="SMART" id="SM00906">
    <property type="entry name" value="Fungal_trans"/>
    <property type="match status" value="1"/>
</dbReference>
<dbReference type="PANTHER" id="PTHR31313">
    <property type="entry name" value="TY1 ENHANCER ACTIVATOR"/>
    <property type="match status" value="1"/>
</dbReference>
<keyword evidence="1" id="KW-0479">Metal-binding</keyword>
<name>A0A5N5DJI7_9PEZI</name>
<evidence type="ECO:0000256" key="2">
    <source>
        <dbReference type="ARBA" id="ARBA00022833"/>
    </source>
</evidence>
<keyword evidence="4" id="KW-0238">DNA-binding</keyword>
<evidence type="ECO:0000256" key="5">
    <source>
        <dbReference type="ARBA" id="ARBA00023163"/>
    </source>
</evidence>
<accession>A0A5N5DJI7</accession>
<dbReference type="GO" id="GO:0006351">
    <property type="term" value="P:DNA-templated transcription"/>
    <property type="evidence" value="ECO:0007669"/>
    <property type="project" value="InterPro"/>
</dbReference>
<dbReference type="CDD" id="cd14723">
    <property type="entry name" value="ZIP_Ppr1"/>
    <property type="match status" value="1"/>
</dbReference>
<comment type="caution">
    <text evidence="8">The sequence shown here is derived from an EMBL/GenBank/DDBJ whole genome shotgun (WGS) entry which is preliminary data.</text>
</comment>
<evidence type="ECO:0000256" key="1">
    <source>
        <dbReference type="ARBA" id="ARBA00022723"/>
    </source>
</evidence>
<feature type="domain" description="Xylanolytic transcriptional activator regulatory" evidence="7">
    <location>
        <begin position="271"/>
        <end position="348"/>
    </location>
</feature>
<evidence type="ECO:0000259" key="7">
    <source>
        <dbReference type="SMART" id="SM00906"/>
    </source>
</evidence>
<evidence type="ECO:0000313" key="9">
    <source>
        <dbReference type="Proteomes" id="UP000325902"/>
    </source>
</evidence>
<gene>
    <name evidence="8" type="primary">nirA_0</name>
    <name evidence="8" type="ORF">DBV05_g4199</name>
</gene>
<dbReference type="GO" id="GO:0008270">
    <property type="term" value="F:zinc ion binding"/>
    <property type="evidence" value="ECO:0007669"/>
    <property type="project" value="InterPro"/>
</dbReference>
<dbReference type="InterPro" id="IPR051615">
    <property type="entry name" value="Transcr_Regulatory_Elem"/>
</dbReference>
<dbReference type="AlphaFoldDB" id="A0A5N5DJI7"/>
<keyword evidence="6" id="KW-0539">Nucleus</keyword>
<proteinExistence type="predicted"/>
<evidence type="ECO:0000313" key="8">
    <source>
        <dbReference type="EMBL" id="KAB2577054.1"/>
    </source>
</evidence>
<dbReference type="OrthoDB" id="2154091at2759"/>
<dbReference type="InterPro" id="IPR007219">
    <property type="entry name" value="XnlR_reg_dom"/>
</dbReference>
<dbReference type="PANTHER" id="PTHR31313:SF83">
    <property type="entry name" value="ZN(II)2CYS6 TRANSCRIPTION FACTOR (EUROFUNG)"/>
    <property type="match status" value="1"/>
</dbReference>
<dbReference type="GO" id="GO:0003677">
    <property type="term" value="F:DNA binding"/>
    <property type="evidence" value="ECO:0007669"/>
    <property type="project" value="UniProtKB-KW"/>
</dbReference>
<keyword evidence="3" id="KW-0805">Transcription regulation</keyword>
<evidence type="ECO:0000256" key="6">
    <source>
        <dbReference type="ARBA" id="ARBA00023242"/>
    </source>
</evidence>
<reference evidence="8 9" key="1">
    <citation type="journal article" date="2019" name="Sci. Rep.">
        <title>A multi-omics analysis of the grapevine pathogen Lasiodiplodia theobromae reveals that temperature affects the expression of virulence- and pathogenicity-related genes.</title>
        <authorList>
            <person name="Felix C."/>
            <person name="Meneses R."/>
            <person name="Goncalves M.F.M."/>
            <person name="Tilleman L."/>
            <person name="Duarte A.S."/>
            <person name="Jorrin-Novo J.V."/>
            <person name="Van de Peer Y."/>
            <person name="Deforce D."/>
            <person name="Van Nieuwerburgh F."/>
            <person name="Esteves A.C."/>
            <person name="Alves A."/>
        </authorList>
    </citation>
    <scope>NUCLEOTIDE SEQUENCE [LARGE SCALE GENOMIC DNA]</scope>
    <source>
        <strain evidence="8 9">LA-SOL3</strain>
    </source>
</reference>
<evidence type="ECO:0000256" key="3">
    <source>
        <dbReference type="ARBA" id="ARBA00023015"/>
    </source>
</evidence>
<protein>
    <submittedName>
        <fullName evidence="8">Nitrogen assimilation transcription factor nirA</fullName>
    </submittedName>
</protein>
<dbReference type="Pfam" id="PF04082">
    <property type="entry name" value="Fungal_trans"/>
    <property type="match status" value="1"/>
</dbReference>
<evidence type="ECO:0000256" key="4">
    <source>
        <dbReference type="ARBA" id="ARBA00023125"/>
    </source>
</evidence>
<keyword evidence="9" id="KW-1185">Reference proteome</keyword>
<sequence>MPASTGKDRKIDCRYRFEEDGRRPAPKSYVQLLRNRIEVLERVLRSHGIDFDAEVARLAAEDDTSQTIQASASTLPQSQSSAEFEELCVAFEGALSFDESLNFDQDGELRYFGPTSGRLDFHPCGYKGTDFPSDIPQPLPHDIQPTTLTPPFEEDPIVPEHVREELIDHYFLYDQPWLQVVNEALFRESYRSGGRFCTPLLLNCILALGSRFTERPDLRSDPDDSNTAGIVFLDKAKVLLSLDMKRPSTTTLQSLCLISTMCFAIGADAAGWLHSGMAMRLALDMGMNLDSDLLARSELMSAEEADLRRQIYWSLYCDDKLAASYTGRVCTMLDAQGVVKIPSNSKPPLTALISLSRILEKILMGLYAPKPALKGQQKAQFLSCCILELKNWFYDLPSEMRIDRLSEKRAPQVYTTHMVYHTSFILLMKPFLAKDQPEEAQSAERSDMAKKAAAICHEASRQMILVARKYQHLYGSFRKSPVTATHCSLSAALTLMHISKLNGEEVPKANSKHARMIEACLEVLQELSTSWDIARRLRENLVKLYEQFCGSEGSLNQAAQSGASGNVEKTIDHVSQLTSPAADDALPFFLEGPSTEVGGYNALGDFTEDMLLDESLWGTAGQDLTFDPLQSEYMGTSSLDRWRFDDIW</sequence>
<keyword evidence="5" id="KW-0804">Transcription</keyword>
<organism evidence="8 9">
    <name type="scientific">Lasiodiplodia theobromae</name>
    <dbReference type="NCBI Taxonomy" id="45133"/>
    <lineage>
        <taxon>Eukaryota</taxon>
        <taxon>Fungi</taxon>
        <taxon>Dikarya</taxon>
        <taxon>Ascomycota</taxon>
        <taxon>Pezizomycotina</taxon>
        <taxon>Dothideomycetes</taxon>
        <taxon>Dothideomycetes incertae sedis</taxon>
        <taxon>Botryosphaeriales</taxon>
        <taxon>Botryosphaeriaceae</taxon>
        <taxon>Lasiodiplodia</taxon>
    </lineage>
</organism>
<dbReference type="Proteomes" id="UP000325902">
    <property type="component" value="Unassembled WGS sequence"/>
</dbReference>
<keyword evidence="2" id="KW-0862">Zinc</keyword>
<dbReference type="CDD" id="cd12148">
    <property type="entry name" value="fungal_TF_MHR"/>
    <property type="match status" value="1"/>
</dbReference>
<dbReference type="EMBL" id="VCHE01000019">
    <property type="protein sequence ID" value="KAB2577054.1"/>
    <property type="molecule type" value="Genomic_DNA"/>
</dbReference>